<keyword evidence="12" id="KW-0028">Amino-acid biosynthesis</keyword>
<evidence type="ECO:0000256" key="3">
    <source>
        <dbReference type="ARBA" id="ARBA00004931"/>
    </source>
</evidence>
<evidence type="ECO:0000256" key="10">
    <source>
        <dbReference type="ARBA" id="ARBA00048798"/>
    </source>
</evidence>
<comment type="catalytic activity">
    <reaction evidence="9 12">
        <text>L-valine + 2-oxoglutarate = 3-methyl-2-oxobutanoate + L-glutamate</text>
        <dbReference type="Rhea" id="RHEA:24813"/>
        <dbReference type="ChEBI" id="CHEBI:11851"/>
        <dbReference type="ChEBI" id="CHEBI:16810"/>
        <dbReference type="ChEBI" id="CHEBI:29985"/>
        <dbReference type="ChEBI" id="CHEBI:57762"/>
        <dbReference type="EC" id="2.6.1.42"/>
    </reaction>
</comment>
<dbReference type="AlphaFoldDB" id="A0RYB2"/>
<dbReference type="EnsemblBacteria" id="ABK78329">
    <property type="protein sequence ID" value="ABK78329"/>
    <property type="gene ID" value="CENSYa_1717"/>
</dbReference>
<gene>
    <name evidence="12" type="primary">ilvE</name>
    <name evidence="13" type="ordered locus">CENSYa_1717</name>
</gene>
<dbReference type="PANTHER" id="PTHR42743">
    <property type="entry name" value="AMINO-ACID AMINOTRANSFERASE"/>
    <property type="match status" value="1"/>
</dbReference>
<comment type="similarity">
    <text evidence="5 12">Belongs to the class-IV pyridoxal-phosphate-dependent aminotransferase family.</text>
</comment>
<comment type="pathway">
    <text evidence="3 12">Amino-acid biosynthesis; L-valine biosynthesis; L-valine from pyruvate: step 4/4.</text>
</comment>
<dbReference type="PANTHER" id="PTHR42743:SF11">
    <property type="entry name" value="AMINODEOXYCHORISMATE LYASE"/>
    <property type="match status" value="1"/>
</dbReference>
<comment type="pathway">
    <text evidence="2 12">Amino-acid biosynthesis; L-isoleucine biosynthesis; L-isoleucine from 2-oxobutanoate: step 4/4.</text>
</comment>
<dbReference type="Proteomes" id="UP000000758">
    <property type="component" value="Chromosome"/>
</dbReference>
<reference evidence="13 14" key="1">
    <citation type="journal article" date="2006" name="Proc. Natl. Acad. Sci. U.S.A.">
        <title>Genomic analysis of the uncultivated marine crenarchaeote Cenarchaeum symbiosum.</title>
        <authorList>
            <person name="Hallam S.J."/>
            <person name="Konstantinidis K.T."/>
            <person name="Putnam N."/>
            <person name="Schleper C."/>
            <person name="Watanabe Y."/>
            <person name="Sugahara J."/>
            <person name="Preston C."/>
            <person name="de la Torre J."/>
            <person name="Richardson P.M."/>
            <person name="DeLong E.F."/>
        </authorList>
    </citation>
    <scope>NUCLEOTIDE SEQUENCE [LARGE SCALE GENOMIC DNA]</scope>
    <source>
        <strain evidence="14">A</strain>
    </source>
</reference>
<dbReference type="NCBIfam" id="NF005146">
    <property type="entry name" value="PRK06606.1"/>
    <property type="match status" value="1"/>
</dbReference>
<dbReference type="GO" id="GO:0009099">
    <property type="term" value="P:L-valine biosynthetic process"/>
    <property type="evidence" value="ECO:0007669"/>
    <property type="project" value="UniProtKB-UniPathway"/>
</dbReference>
<evidence type="ECO:0000313" key="14">
    <source>
        <dbReference type="Proteomes" id="UP000000758"/>
    </source>
</evidence>
<keyword evidence="8 12" id="KW-0663">Pyridoxal phosphate</keyword>
<dbReference type="Pfam" id="PF01063">
    <property type="entry name" value="Aminotran_4"/>
    <property type="match status" value="1"/>
</dbReference>
<evidence type="ECO:0000256" key="4">
    <source>
        <dbReference type="ARBA" id="ARBA00005072"/>
    </source>
</evidence>
<keyword evidence="6 12" id="KW-0032">Aminotransferase</keyword>
<evidence type="ECO:0000256" key="5">
    <source>
        <dbReference type="ARBA" id="ARBA00009320"/>
    </source>
</evidence>
<dbReference type="GO" id="GO:0052656">
    <property type="term" value="F:L-isoleucine-2-oxoglutarate transaminase activity"/>
    <property type="evidence" value="ECO:0007669"/>
    <property type="project" value="RHEA"/>
</dbReference>
<dbReference type="InterPro" id="IPR050571">
    <property type="entry name" value="Class-IV_PLP-Dep_Aminotrnsfr"/>
</dbReference>
<accession>A0RYB2</accession>
<dbReference type="InterPro" id="IPR005785">
    <property type="entry name" value="B_amino_transI"/>
</dbReference>
<evidence type="ECO:0000256" key="9">
    <source>
        <dbReference type="ARBA" id="ARBA00048212"/>
    </source>
</evidence>
<dbReference type="UniPathway" id="UPA00049">
    <property type="reaction ID" value="UER00062"/>
</dbReference>
<protein>
    <recommendedName>
        <fullName evidence="12">Branched-chain-amino-acid aminotransferase</fullName>
        <shortName evidence="12">BCAT</shortName>
        <ecNumber evidence="12">2.6.1.42</ecNumber>
    </recommendedName>
</protein>
<keyword evidence="14" id="KW-1185">Reference proteome</keyword>
<dbReference type="UniPathway" id="UPA00047">
    <property type="reaction ID" value="UER00058"/>
</dbReference>
<keyword evidence="7 12" id="KW-0808">Transferase</keyword>
<dbReference type="NCBIfam" id="TIGR01122">
    <property type="entry name" value="ilvE_I"/>
    <property type="match status" value="1"/>
</dbReference>
<dbReference type="Gene3D" id="3.30.470.10">
    <property type="match status" value="1"/>
</dbReference>
<evidence type="ECO:0000256" key="6">
    <source>
        <dbReference type="ARBA" id="ARBA00022576"/>
    </source>
</evidence>
<dbReference type="GO" id="GO:0052655">
    <property type="term" value="F:L-valine-2-oxoglutarate transaminase activity"/>
    <property type="evidence" value="ECO:0007669"/>
    <property type="project" value="RHEA"/>
</dbReference>
<dbReference type="GO" id="GO:0009098">
    <property type="term" value="P:L-leucine biosynthetic process"/>
    <property type="evidence" value="ECO:0007669"/>
    <property type="project" value="UniProtKB-UniPathway"/>
</dbReference>
<dbReference type="HOGENOM" id="CLU_020844_3_1_2"/>
<evidence type="ECO:0000256" key="2">
    <source>
        <dbReference type="ARBA" id="ARBA00004824"/>
    </source>
</evidence>
<dbReference type="UniPathway" id="UPA00048">
    <property type="reaction ID" value="UER00073"/>
</dbReference>
<dbReference type="SUPFAM" id="SSF56752">
    <property type="entry name" value="D-aminoacid aminotransferase-like PLP-dependent enzymes"/>
    <property type="match status" value="1"/>
</dbReference>
<organism evidence="13 14">
    <name type="scientific">Cenarchaeum symbiosum (strain A)</name>
    <dbReference type="NCBI Taxonomy" id="414004"/>
    <lineage>
        <taxon>Archaea</taxon>
        <taxon>Nitrososphaerota</taxon>
        <taxon>Candidatus Cenarchaeales</taxon>
        <taxon>Candidatus Cenarchaeaceae</taxon>
        <taxon>Candidatus Cenarchaeum</taxon>
    </lineage>
</organism>
<dbReference type="GO" id="GO:0009097">
    <property type="term" value="P:isoleucine biosynthetic process"/>
    <property type="evidence" value="ECO:0007669"/>
    <property type="project" value="UniProtKB-UniPathway"/>
</dbReference>
<evidence type="ECO:0000256" key="7">
    <source>
        <dbReference type="ARBA" id="ARBA00022679"/>
    </source>
</evidence>
<keyword evidence="13" id="KW-0456">Lyase</keyword>
<dbReference type="GO" id="GO:0016829">
    <property type="term" value="F:lyase activity"/>
    <property type="evidence" value="ECO:0007669"/>
    <property type="project" value="UniProtKB-KW"/>
</dbReference>
<sequence length="305" mass="34274">MGSPRFGLIWFDGKFVPVDKPLVTLTTHAIHYGTSAFEGIRAYWDSDELRIFRLRDHVRRLRRSGAYYSMRLRYTDRELMDGMAGLCRRNRVKESCYIRPFYFVGEHGINLHVTRAAPTHVAMLVLPLRDIFDKGGISAEIVGRRKFSDLSTPVQAKMGGNYLNSIIATQEAKRGGFDEAILLDHRGDVSEAPGENIFVVKGGRLHTPPSSSSALDGITRDTVMRLAEDLGYSASARRISKERLLGADEVFLTGTAAEIVPVVRIGKKRIGRRPGPITEELMQEYQRTVAGRNPRYSRWLTGVYG</sequence>
<dbReference type="Gene3D" id="3.20.10.10">
    <property type="entry name" value="D-amino Acid Aminotransferase, subunit A, domain 2"/>
    <property type="match status" value="1"/>
</dbReference>
<dbReference type="EMBL" id="DP000238">
    <property type="protein sequence ID" value="ABK78329.1"/>
    <property type="molecule type" value="Genomic_DNA"/>
</dbReference>
<comment type="cofactor">
    <cofactor evidence="1 12">
        <name>pyridoxal 5'-phosphate</name>
        <dbReference type="ChEBI" id="CHEBI:597326"/>
    </cofactor>
</comment>
<evidence type="ECO:0000256" key="11">
    <source>
        <dbReference type="ARBA" id="ARBA00049229"/>
    </source>
</evidence>
<evidence type="ECO:0000256" key="1">
    <source>
        <dbReference type="ARBA" id="ARBA00001933"/>
    </source>
</evidence>
<dbReference type="STRING" id="414004.CENSYa_1717"/>
<proteinExistence type="inferred from homology"/>
<evidence type="ECO:0000256" key="12">
    <source>
        <dbReference type="RuleBase" id="RU364094"/>
    </source>
</evidence>
<comment type="pathway">
    <text evidence="4 12">Amino-acid biosynthesis; L-leucine biosynthesis; L-leucine from 3-methyl-2-oxobutanoate: step 4/4.</text>
</comment>
<dbReference type="KEGG" id="csy:CENSYa_1717"/>
<dbReference type="InterPro" id="IPR036038">
    <property type="entry name" value="Aminotransferase-like"/>
</dbReference>
<dbReference type="InterPro" id="IPR001544">
    <property type="entry name" value="Aminotrans_IV"/>
</dbReference>
<comment type="catalytic activity">
    <reaction evidence="11 12">
        <text>L-leucine + 2-oxoglutarate = 4-methyl-2-oxopentanoate + L-glutamate</text>
        <dbReference type="Rhea" id="RHEA:18321"/>
        <dbReference type="ChEBI" id="CHEBI:16810"/>
        <dbReference type="ChEBI" id="CHEBI:17865"/>
        <dbReference type="ChEBI" id="CHEBI:29985"/>
        <dbReference type="ChEBI" id="CHEBI:57427"/>
        <dbReference type="EC" id="2.6.1.42"/>
    </reaction>
</comment>
<name>A0RYB2_CENSY</name>
<evidence type="ECO:0000256" key="8">
    <source>
        <dbReference type="ARBA" id="ARBA00022898"/>
    </source>
</evidence>
<evidence type="ECO:0000313" key="13">
    <source>
        <dbReference type="EMBL" id="ABK78329.1"/>
    </source>
</evidence>
<keyword evidence="12" id="KW-0100">Branched-chain amino acid biosynthesis</keyword>
<dbReference type="GO" id="GO:0052654">
    <property type="term" value="F:L-leucine-2-oxoglutarate transaminase activity"/>
    <property type="evidence" value="ECO:0007669"/>
    <property type="project" value="RHEA"/>
</dbReference>
<dbReference type="PATRIC" id="fig|414004.10.peg.1563"/>
<dbReference type="InterPro" id="IPR043131">
    <property type="entry name" value="BCAT-like_N"/>
</dbReference>
<dbReference type="FunFam" id="3.20.10.10:FF:000002">
    <property type="entry name" value="D-alanine aminotransferase"/>
    <property type="match status" value="1"/>
</dbReference>
<dbReference type="EC" id="2.6.1.42" evidence="12"/>
<dbReference type="InterPro" id="IPR043132">
    <property type="entry name" value="BCAT-like_C"/>
</dbReference>
<comment type="catalytic activity">
    <reaction evidence="10 12">
        <text>L-isoleucine + 2-oxoglutarate = (S)-3-methyl-2-oxopentanoate + L-glutamate</text>
        <dbReference type="Rhea" id="RHEA:24801"/>
        <dbReference type="ChEBI" id="CHEBI:16810"/>
        <dbReference type="ChEBI" id="CHEBI:29985"/>
        <dbReference type="ChEBI" id="CHEBI:35146"/>
        <dbReference type="ChEBI" id="CHEBI:58045"/>
        <dbReference type="EC" id="2.6.1.42"/>
    </reaction>
</comment>
<comment type="function">
    <text evidence="12">Acts on leucine, isoleucine and valine.</text>
</comment>